<evidence type="ECO:0000313" key="3">
    <source>
        <dbReference type="Proteomes" id="UP001365128"/>
    </source>
</evidence>
<gene>
    <name evidence="2" type="ORF">IWX46DRAFT_672062</name>
</gene>
<comment type="caution">
    <text evidence="2">The sequence shown here is derived from an EMBL/GenBank/DDBJ whole genome shotgun (WGS) entry which is preliminary data.</text>
</comment>
<evidence type="ECO:0000256" key="1">
    <source>
        <dbReference type="SAM" id="MobiDB-lite"/>
    </source>
</evidence>
<evidence type="ECO:0008006" key="4">
    <source>
        <dbReference type="Google" id="ProtNLM"/>
    </source>
</evidence>
<sequence>MKGRLHGAPFHLDRDESQPVTGASAVPNSSMLFGCGASDPGKRQVAFLVTSGPRRLSVPPGAERALPCPVLVPPDSPSTSTSITDAALRSVIARAIRIICCLTENDTVSHCANMKSDYYLNLCLQQAALSPMHFRHGCIVVRGGKIIGQGFNDYRPGFDGGALKTGRLASASLDGPAIANLKRKSKRKEKKKSAKSFIPFETVSGMGGGYHANTPMSMHSEMMAIHSALSSSSTLAASTVSHQKPCFKLSGPSKRKSRLRQGAVKGYVERVCKDLLAVQQEQHQRQQQEGTGQAQADDSCLNASCSASKGAANRTKNENQNQNENHVHAQKPARPYQPAAKQHHTAAPWTTNARKPKAKRQRLFDDESAKNHYILLPKGQSVHDSHSPKDRKKHPKLVGADLYVARLGHSGEGISKRSRESSSRQDNHPDEKVIPTKSSEQSSTAVTTGSLHDELTMLKKAAPDLARRGDSADDLSHPNCTIRASRPCYRCLSFMHNVGIKRVFWTNEEGSWEGAKVRCLIDELEGENFGAIGEAGGMEGGGVYVTKHEVLMLRRLMGGS</sequence>
<dbReference type="Proteomes" id="UP001365128">
    <property type="component" value="Unassembled WGS sequence"/>
</dbReference>
<dbReference type="PROSITE" id="PS51257">
    <property type="entry name" value="PROKAR_LIPOPROTEIN"/>
    <property type="match status" value="1"/>
</dbReference>
<name>A0ABR1L530_9PEZI</name>
<protein>
    <recommendedName>
        <fullName evidence="4">CMP/dCMP-type deaminase domain-containing protein</fullName>
    </recommendedName>
</protein>
<dbReference type="Gene3D" id="3.40.140.10">
    <property type="entry name" value="Cytidine Deaminase, domain 2"/>
    <property type="match status" value="1"/>
</dbReference>
<feature type="compositionally biased region" description="Polar residues" evidence="1">
    <location>
        <begin position="436"/>
        <end position="450"/>
    </location>
</feature>
<organism evidence="2 3">
    <name type="scientific">Phyllosticta citricarpa</name>
    <dbReference type="NCBI Taxonomy" id="55181"/>
    <lineage>
        <taxon>Eukaryota</taxon>
        <taxon>Fungi</taxon>
        <taxon>Dikarya</taxon>
        <taxon>Ascomycota</taxon>
        <taxon>Pezizomycotina</taxon>
        <taxon>Dothideomycetes</taxon>
        <taxon>Dothideomycetes incertae sedis</taxon>
        <taxon>Botryosphaeriales</taxon>
        <taxon>Phyllostictaceae</taxon>
        <taxon>Phyllosticta</taxon>
    </lineage>
</organism>
<feature type="region of interest" description="Disordered" evidence="1">
    <location>
        <begin position="311"/>
        <end position="361"/>
    </location>
</feature>
<accession>A0ABR1L530</accession>
<keyword evidence="3" id="KW-1185">Reference proteome</keyword>
<feature type="region of interest" description="Disordered" evidence="1">
    <location>
        <begin position="1"/>
        <end position="23"/>
    </location>
</feature>
<dbReference type="SUPFAM" id="SSF53927">
    <property type="entry name" value="Cytidine deaminase-like"/>
    <property type="match status" value="1"/>
</dbReference>
<dbReference type="EMBL" id="JBBPDW010000067">
    <property type="protein sequence ID" value="KAK7529728.1"/>
    <property type="molecule type" value="Genomic_DNA"/>
</dbReference>
<evidence type="ECO:0000313" key="2">
    <source>
        <dbReference type="EMBL" id="KAK7529728.1"/>
    </source>
</evidence>
<feature type="region of interest" description="Disordered" evidence="1">
    <location>
        <begin position="376"/>
        <end position="452"/>
    </location>
</feature>
<feature type="compositionally biased region" description="Basic and acidic residues" evidence="1">
    <location>
        <begin position="414"/>
        <end position="434"/>
    </location>
</feature>
<proteinExistence type="predicted"/>
<reference evidence="2 3" key="1">
    <citation type="submission" date="2024-04" db="EMBL/GenBank/DDBJ databases">
        <title>Phyllosticta paracitricarpa is synonymous to the EU quarantine fungus P. citricarpa based on phylogenomic analyses.</title>
        <authorList>
            <consortium name="Lawrence Berkeley National Laboratory"/>
            <person name="Van Ingen-Buijs V.A."/>
            <person name="Van Westerhoven A.C."/>
            <person name="Haridas S."/>
            <person name="Skiadas P."/>
            <person name="Martin F."/>
            <person name="Groenewald J.Z."/>
            <person name="Crous P.W."/>
            <person name="Seidl M.F."/>
        </authorList>
    </citation>
    <scope>NUCLEOTIDE SEQUENCE [LARGE SCALE GENOMIC DNA]</scope>
    <source>
        <strain evidence="2 3">CBS 122670</strain>
    </source>
</reference>
<dbReference type="InterPro" id="IPR016193">
    <property type="entry name" value="Cytidine_deaminase-like"/>
</dbReference>